<protein>
    <submittedName>
        <fullName evidence="2">Uncharacterized protein</fullName>
    </submittedName>
</protein>
<feature type="transmembrane region" description="Helical" evidence="1">
    <location>
        <begin position="95"/>
        <end position="118"/>
    </location>
</feature>
<comment type="caution">
    <text evidence="2">The sequence shown here is derived from an EMBL/GenBank/DDBJ whole genome shotgun (WGS) entry which is preliminary data.</text>
</comment>
<dbReference type="RefSeq" id="WP_213042104.1">
    <property type="nucleotide sequence ID" value="NZ_CAJNBJ010000008.1"/>
</dbReference>
<organism evidence="2 3">
    <name type="scientific">Nitrospira defluvii</name>
    <dbReference type="NCBI Taxonomy" id="330214"/>
    <lineage>
        <taxon>Bacteria</taxon>
        <taxon>Pseudomonadati</taxon>
        <taxon>Nitrospirota</taxon>
        <taxon>Nitrospiria</taxon>
        <taxon>Nitrospirales</taxon>
        <taxon>Nitrospiraceae</taxon>
        <taxon>Nitrospira</taxon>
    </lineage>
</organism>
<evidence type="ECO:0000313" key="3">
    <source>
        <dbReference type="Proteomes" id="UP000675880"/>
    </source>
</evidence>
<name>A0ABM8RBJ1_9BACT</name>
<dbReference type="Proteomes" id="UP000675880">
    <property type="component" value="Unassembled WGS sequence"/>
</dbReference>
<gene>
    <name evidence="2" type="ORF">NSPZN2_160035</name>
</gene>
<evidence type="ECO:0000313" key="2">
    <source>
        <dbReference type="EMBL" id="CAE6743700.1"/>
    </source>
</evidence>
<sequence>MLHRLALRVLPSLTLAVTDDSVRKRKRLVMFVPGLVAFAVYRAAKQGFSLADPLTLLLLCGLVSMATALCAYRVGRAVPFTELVALDGVRRIGWIVAWIGFVYGVQLSLLVLALLWLVGYDYLKHPDGPAMMALIIPSSAVARDAFEIGYVRWLESSGRPFVTFPDGAALWGLLQRADQSLATWVITGTVGCASLSVLTATLIDGDWAVLGQAGVVALAAGTVGLLAFFAGQAERGAWRPRLAVTQWRELVKFWWWPGLAFAATYYLVLVGVGLYLLRQPMLSAGFHVCVAALVGGMMALYCYYLGDRREIESRQPGGVPSALLRCPFVMGILGKSREAIAGAALHESATVFEKNSQRVSS</sequence>
<keyword evidence="3" id="KW-1185">Reference proteome</keyword>
<proteinExistence type="predicted"/>
<dbReference type="EMBL" id="CAJNBJ010000008">
    <property type="protein sequence ID" value="CAE6743700.1"/>
    <property type="molecule type" value="Genomic_DNA"/>
</dbReference>
<keyword evidence="1" id="KW-0472">Membrane</keyword>
<feature type="transmembrane region" description="Helical" evidence="1">
    <location>
        <begin position="284"/>
        <end position="305"/>
    </location>
</feature>
<feature type="transmembrane region" description="Helical" evidence="1">
    <location>
        <begin position="209"/>
        <end position="232"/>
    </location>
</feature>
<keyword evidence="1" id="KW-1133">Transmembrane helix</keyword>
<feature type="transmembrane region" description="Helical" evidence="1">
    <location>
        <begin position="28"/>
        <end position="44"/>
    </location>
</feature>
<accession>A0ABM8RBJ1</accession>
<keyword evidence="1" id="KW-0812">Transmembrane</keyword>
<reference evidence="2 3" key="1">
    <citation type="submission" date="2021-02" db="EMBL/GenBank/DDBJ databases">
        <authorList>
            <person name="Han P."/>
        </authorList>
    </citation>
    <scope>NUCLEOTIDE SEQUENCE [LARGE SCALE GENOMIC DNA]</scope>
    <source>
        <strain evidence="2">Candidatus Nitrospira sp. ZN2</strain>
    </source>
</reference>
<feature type="transmembrane region" description="Helical" evidence="1">
    <location>
        <begin position="253"/>
        <end position="278"/>
    </location>
</feature>
<feature type="transmembrane region" description="Helical" evidence="1">
    <location>
        <begin position="56"/>
        <end position="75"/>
    </location>
</feature>
<feature type="transmembrane region" description="Helical" evidence="1">
    <location>
        <begin position="181"/>
        <end position="203"/>
    </location>
</feature>
<evidence type="ECO:0000256" key="1">
    <source>
        <dbReference type="SAM" id="Phobius"/>
    </source>
</evidence>